<keyword evidence="1" id="KW-0732">Signal</keyword>
<dbReference type="EMBL" id="SNYW01000006">
    <property type="protein sequence ID" value="TDQ84482.1"/>
    <property type="molecule type" value="Genomic_DNA"/>
</dbReference>
<evidence type="ECO:0000256" key="1">
    <source>
        <dbReference type="SAM" id="SignalP"/>
    </source>
</evidence>
<dbReference type="InterPro" id="IPR007055">
    <property type="entry name" value="BON_dom"/>
</dbReference>
<dbReference type="Pfam" id="PF04972">
    <property type="entry name" value="BON"/>
    <property type="match status" value="1"/>
</dbReference>
<sequence>MSKSHSVMRFVLPVLAALAAGGVVAACSVTSGRESGEEYADNAAITAKVKTALANDGGLGLFSRVSVETLDRVVQLSGFVPSFDDKMRAGQIAQGVEGVRSVRNDLVVQP</sequence>
<evidence type="ECO:0000313" key="3">
    <source>
        <dbReference type="EMBL" id="TDQ84482.1"/>
    </source>
</evidence>
<feature type="signal peptide" evidence="1">
    <location>
        <begin position="1"/>
        <end position="25"/>
    </location>
</feature>
<dbReference type="AlphaFoldDB" id="A0A4R6WS91"/>
<comment type="caution">
    <text evidence="3">The sequence shown here is derived from an EMBL/GenBank/DDBJ whole genome shotgun (WGS) entry which is preliminary data.</text>
</comment>
<dbReference type="Proteomes" id="UP000295783">
    <property type="component" value="Unassembled WGS sequence"/>
</dbReference>
<dbReference type="PANTHER" id="PTHR34606:SF16">
    <property type="entry name" value="BON DOMAIN-CONTAINING PROTEIN"/>
    <property type="match status" value="1"/>
</dbReference>
<dbReference type="Gene3D" id="3.30.1340.30">
    <property type="match status" value="1"/>
</dbReference>
<dbReference type="PROSITE" id="PS51257">
    <property type="entry name" value="PROKAR_LIPOPROTEIN"/>
    <property type="match status" value="1"/>
</dbReference>
<dbReference type="PROSITE" id="PS50914">
    <property type="entry name" value="BON"/>
    <property type="match status" value="1"/>
</dbReference>
<dbReference type="PANTHER" id="PTHR34606">
    <property type="entry name" value="BON DOMAIN-CONTAINING PROTEIN"/>
    <property type="match status" value="1"/>
</dbReference>
<protein>
    <submittedName>
        <fullName evidence="3">BON domain-containing protein</fullName>
    </submittedName>
</protein>
<evidence type="ECO:0000259" key="2">
    <source>
        <dbReference type="PROSITE" id="PS50914"/>
    </source>
</evidence>
<dbReference type="InterPro" id="IPR051686">
    <property type="entry name" value="Lipoprotein_DolP"/>
</dbReference>
<dbReference type="RefSeq" id="WP_243735531.1">
    <property type="nucleotide sequence ID" value="NZ_SNYW01000006.1"/>
</dbReference>
<feature type="domain" description="BON" evidence="2">
    <location>
        <begin position="41"/>
        <end position="110"/>
    </location>
</feature>
<proteinExistence type="predicted"/>
<feature type="chain" id="PRO_5020759866" evidence="1">
    <location>
        <begin position="26"/>
        <end position="110"/>
    </location>
</feature>
<accession>A0A4R6WS91</accession>
<evidence type="ECO:0000313" key="4">
    <source>
        <dbReference type="Proteomes" id="UP000295783"/>
    </source>
</evidence>
<keyword evidence="4" id="KW-1185">Reference proteome</keyword>
<organism evidence="3 4">
    <name type="scientific">Dongia mobilis</name>
    <dbReference type="NCBI Taxonomy" id="578943"/>
    <lineage>
        <taxon>Bacteria</taxon>
        <taxon>Pseudomonadati</taxon>
        <taxon>Pseudomonadota</taxon>
        <taxon>Alphaproteobacteria</taxon>
        <taxon>Rhodospirillales</taxon>
        <taxon>Dongiaceae</taxon>
        <taxon>Dongia</taxon>
    </lineage>
</organism>
<gene>
    <name evidence="3" type="ORF">A8950_1038</name>
</gene>
<reference evidence="3 4" key="1">
    <citation type="submission" date="2019-03" db="EMBL/GenBank/DDBJ databases">
        <title>Genomic Encyclopedia of Type Strains, Phase III (KMG-III): the genomes of soil and plant-associated and newly described type strains.</title>
        <authorList>
            <person name="Whitman W."/>
        </authorList>
    </citation>
    <scope>NUCLEOTIDE SEQUENCE [LARGE SCALE GENOMIC DNA]</scope>
    <source>
        <strain evidence="3 4">CGMCC 1.7660</strain>
    </source>
</reference>
<name>A0A4R6WS91_9PROT</name>